<feature type="transmembrane region" description="Helical" evidence="1">
    <location>
        <begin position="12"/>
        <end position="35"/>
    </location>
</feature>
<feature type="transmembrane region" description="Helical" evidence="1">
    <location>
        <begin position="118"/>
        <end position="139"/>
    </location>
</feature>
<name>A0A839VBZ3_9GAMM</name>
<sequence>MNNFALQEILGIVATAIAVGATVASIVGAFNAGVLRRIRFGSIEIEAPSEETRKLREALKAAVTAGKDIPFEIEQLTNYYSQILTQSKISFWFSLVFASLGFAIIVVAAFLYTDGSGTATVAQFVAGVIMDAVAGLFFVQSRNAQESMAEFFDKLRSDRLHMESRRLVDNVSSETAKDALRLHLSLHYAGVSNAEGVAKGITETCLANPSRP</sequence>
<dbReference type="Proteomes" id="UP000547614">
    <property type="component" value="Unassembled WGS sequence"/>
</dbReference>
<organism evidence="3 4">
    <name type="scientific">Halomonas cerina</name>
    <dbReference type="NCBI Taxonomy" id="447424"/>
    <lineage>
        <taxon>Bacteria</taxon>
        <taxon>Pseudomonadati</taxon>
        <taxon>Pseudomonadota</taxon>
        <taxon>Gammaproteobacteria</taxon>
        <taxon>Oceanospirillales</taxon>
        <taxon>Halomonadaceae</taxon>
        <taxon>Halomonas</taxon>
    </lineage>
</organism>
<evidence type="ECO:0000256" key="1">
    <source>
        <dbReference type="SAM" id="Phobius"/>
    </source>
</evidence>
<feature type="domain" description="Cyanobacterial TRADD-N associated 2 transmembrane" evidence="2">
    <location>
        <begin position="84"/>
        <end position="148"/>
    </location>
</feature>
<proteinExistence type="predicted"/>
<keyword evidence="1" id="KW-1133">Transmembrane helix</keyword>
<keyword evidence="4" id="KW-1185">Reference proteome</keyword>
<dbReference type="Pfam" id="PF20712">
    <property type="entry name" value="CyanoTRADDas_TM"/>
    <property type="match status" value="1"/>
</dbReference>
<dbReference type="RefSeq" id="WP_183325712.1">
    <property type="nucleotide sequence ID" value="NZ_JACHXP010000009.1"/>
</dbReference>
<dbReference type="EMBL" id="JACHXP010000009">
    <property type="protein sequence ID" value="MBB3190919.1"/>
    <property type="molecule type" value="Genomic_DNA"/>
</dbReference>
<protein>
    <recommendedName>
        <fullName evidence="2">Cyanobacterial TRADD-N associated 2 transmembrane domain-containing protein</fullName>
    </recommendedName>
</protein>
<comment type="caution">
    <text evidence="3">The sequence shown here is derived from an EMBL/GenBank/DDBJ whole genome shotgun (WGS) entry which is preliminary data.</text>
</comment>
<gene>
    <name evidence="3" type="ORF">FHR94_002160</name>
</gene>
<keyword evidence="1" id="KW-0812">Transmembrane</keyword>
<dbReference type="InterPro" id="IPR048567">
    <property type="entry name" value="CyanoTRADDas_TM"/>
</dbReference>
<evidence type="ECO:0000259" key="2">
    <source>
        <dbReference type="Pfam" id="PF20712"/>
    </source>
</evidence>
<evidence type="ECO:0000313" key="3">
    <source>
        <dbReference type="EMBL" id="MBB3190919.1"/>
    </source>
</evidence>
<keyword evidence="1" id="KW-0472">Membrane</keyword>
<reference evidence="3 4" key="1">
    <citation type="submission" date="2020-08" db="EMBL/GenBank/DDBJ databases">
        <title>Genomic Encyclopedia of Type Strains, Phase III (KMG-III): the genomes of soil and plant-associated and newly described type strains.</title>
        <authorList>
            <person name="Whitman W."/>
        </authorList>
    </citation>
    <scope>NUCLEOTIDE SEQUENCE [LARGE SCALE GENOMIC DNA]</scope>
    <source>
        <strain evidence="3 4">CECT 7282</strain>
    </source>
</reference>
<feature type="transmembrane region" description="Helical" evidence="1">
    <location>
        <begin position="89"/>
        <end position="112"/>
    </location>
</feature>
<dbReference type="AlphaFoldDB" id="A0A839VBZ3"/>
<evidence type="ECO:0000313" key="4">
    <source>
        <dbReference type="Proteomes" id="UP000547614"/>
    </source>
</evidence>
<accession>A0A839VBZ3</accession>